<feature type="transmembrane region" description="Helical" evidence="8">
    <location>
        <begin position="83"/>
        <end position="111"/>
    </location>
</feature>
<evidence type="ECO:0000256" key="1">
    <source>
        <dbReference type="ARBA" id="ARBA00004651"/>
    </source>
</evidence>
<gene>
    <name evidence="9" type="primary">sctU</name>
    <name evidence="9" type="synonym">cdsU</name>
    <name evidence="9" type="ORF">WCH_DF20170</name>
</gene>
<keyword evidence="5 8" id="KW-1133">Transmembrane helix</keyword>
<evidence type="ECO:0000313" key="9">
    <source>
        <dbReference type="EMBL" id="CCB90346.1"/>
    </source>
</evidence>
<dbReference type="PANTHER" id="PTHR30531">
    <property type="entry name" value="FLAGELLAR BIOSYNTHETIC PROTEIN FLHB"/>
    <property type="match status" value="1"/>
</dbReference>
<dbReference type="Gene3D" id="3.40.1690.10">
    <property type="entry name" value="secretion proteins EscU"/>
    <property type="match status" value="1"/>
</dbReference>
<dbReference type="SUPFAM" id="SSF160544">
    <property type="entry name" value="EscU C-terminal domain-like"/>
    <property type="match status" value="1"/>
</dbReference>
<dbReference type="NCBIfam" id="TIGR01404">
    <property type="entry name" value="FlhB_rel_III"/>
    <property type="match status" value="1"/>
</dbReference>
<keyword evidence="3" id="KW-1003">Cell membrane</keyword>
<evidence type="ECO:0000256" key="2">
    <source>
        <dbReference type="ARBA" id="ARBA00010690"/>
    </source>
</evidence>
<dbReference type="InterPro" id="IPR029025">
    <property type="entry name" value="T3SS_substrate_exporter_C"/>
</dbReference>
<organism evidence="9">
    <name type="scientific">Waddlia chondrophila 2032/99</name>
    <dbReference type="NCBI Taxonomy" id="765953"/>
    <lineage>
        <taxon>Bacteria</taxon>
        <taxon>Pseudomonadati</taxon>
        <taxon>Chlamydiota</taxon>
        <taxon>Chlamydiia</taxon>
        <taxon>Parachlamydiales</taxon>
        <taxon>Waddliaceae</taxon>
        <taxon>Waddlia</taxon>
    </lineage>
</organism>
<dbReference type="EMBL" id="FR872598">
    <property type="protein sequence ID" value="CCB90346.1"/>
    <property type="molecule type" value="Genomic_DNA"/>
</dbReference>
<proteinExistence type="inferred from homology"/>
<sequence length="375" mass="41811">MGEKTEKATPKKLRDAKKKGQVAKSQDFPSAFTFVTSIALILGLSGFMFSKVGGFIESTFKLVSHDEISVVIPTMFREALLTIFSTVIPVMAAVALMGVVVNFLSVGPVWATEVFKFDIKKFDPIQNLKSKFKIKTLVELIKSCLKIGIAAWLIYGVMYKSLPVLTQAATMPIESSLLIFKAFLMEVVIKVGIFFLVVAVLDFAYQKYNFGKEMMMEKFEVKQEYKNTEGDPQIKSKRKQTAQEIAYSDGPAAAVQKAAAVITNPVQLAIAVGYNREIDAAPYILVMGEGILAERIVHYANKSEVPIVRNIELAHKLWLEGEIFEYIPEDTYEAMAEILRWINSLEDEFDLDADHDTGRVSSGIAETPSTKKIDF</sequence>
<comment type="subcellular location">
    <subcellularLocation>
        <location evidence="1">Cell membrane</location>
        <topology evidence="1">Multi-pass membrane protein</topology>
    </subcellularLocation>
</comment>
<comment type="similarity">
    <text evidence="2">Belongs to the type III secretion exporter family.</text>
</comment>
<evidence type="ECO:0000256" key="4">
    <source>
        <dbReference type="ARBA" id="ARBA00022692"/>
    </source>
</evidence>
<feature type="compositionally biased region" description="Basic and acidic residues" evidence="7">
    <location>
        <begin position="1"/>
        <end position="13"/>
    </location>
</feature>
<dbReference type="GO" id="GO:0009306">
    <property type="term" value="P:protein secretion"/>
    <property type="evidence" value="ECO:0007669"/>
    <property type="project" value="InterPro"/>
</dbReference>
<feature type="transmembrane region" description="Helical" evidence="8">
    <location>
        <begin position="28"/>
        <end position="49"/>
    </location>
</feature>
<name>F8LA39_9BACT</name>
<dbReference type="PANTHER" id="PTHR30531:SF12">
    <property type="entry name" value="FLAGELLAR BIOSYNTHETIC PROTEIN FLHB"/>
    <property type="match status" value="1"/>
</dbReference>
<evidence type="ECO:0000256" key="5">
    <source>
        <dbReference type="ARBA" id="ARBA00022989"/>
    </source>
</evidence>
<reference evidence="9" key="1">
    <citation type="submission" date="2011-05" db="EMBL/GenBank/DDBJ databases">
        <title>Unity in variety -- the pan-genome of the Chlamydiae.</title>
        <authorList>
            <person name="Collingro A."/>
            <person name="Tischler P."/>
            <person name="Weinmaier T."/>
            <person name="Penz T."/>
            <person name="Heinz E."/>
            <person name="Brunham R.C."/>
            <person name="Read T.D."/>
            <person name="Bavoil P.M."/>
            <person name="Sachse K."/>
            <person name="Kahane S."/>
            <person name="Friedman M.G."/>
            <person name="Rattei T."/>
            <person name="Myers G.S.A."/>
            <person name="Horn M."/>
        </authorList>
    </citation>
    <scope>NUCLEOTIDE SEQUENCE</scope>
    <source>
        <strain evidence="9">2032/99</strain>
    </source>
</reference>
<evidence type="ECO:0000256" key="7">
    <source>
        <dbReference type="SAM" id="MobiDB-lite"/>
    </source>
</evidence>
<accession>F8LA39</accession>
<dbReference type="GO" id="GO:0005886">
    <property type="term" value="C:plasma membrane"/>
    <property type="evidence" value="ECO:0007669"/>
    <property type="project" value="UniProtKB-SubCell"/>
</dbReference>
<keyword evidence="6 8" id="KW-0472">Membrane</keyword>
<dbReference type="InterPro" id="IPR006307">
    <property type="entry name" value="BsaZ-like"/>
</dbReference>
<evidence type="ECO:0000256" key="3">
    <source>
        <dbReference type="ARBA" id="ARBA00022475"/>
    </source>
</evidence>
<feature type="transmembrane region" description="Helical" evidence="8">
    <location>
        <begin position="178"/>
        <end position="205"/>
    </location>
</feature>
<feature type="region of interest" description="Disordered" evidence="7">
    <location>
        <begin position="1"/>
        <end position="20"/>
    </location>
</feature>
<dbReference type="PRINTS" id="PR00950">
    <property type="entry name" value="TYPE3IMSPROT"/>
</dbReference>
<feature type="transmembrane region" description="Helical" evidence="8">
    <location>
        <begin position="137"/>
        <end position="158"/>
    </location>
</feature>
<evidence type="ECO:0000256" key="6">
    <source>
        <dbReference type="ARBA" id="ARBA00023136"/>
    </source>
</evidence>
<protein>
    <submittedName>
        <fullName evidence="9">Type III secretion integral inner membrane protein</fullName>
    </submittedName>
</protein>
<dbReference type="InterPro" id="IPR006135">
    <property type="entry name" value="T3SS_substrate_exporter"/>
</dbReference>
<keyword evidence="4 8" id="KW-0812">Transmembrane</keyword>
<dbReference type="NCBIfam" id="NF004950">
    <property type="entry name" value="PRK06298.1"/>
    <property type="match status" value="1"/>
</dbReference>
<dbReference type="Pfam" id="PF01312">
    <property type="entry name" value="Bac_export_2"/>
    <property type="match status" value="1"/>
</dbReference>
<evidence type="ECO:0000256" key="8">
    <source>
        <dbReference type="SAM" id="Phobius"/>
    </source>
</evidence>
<dbReference type="AlphaFoldDB" id="F8LA39"/>